<sequence>MNKQMKNTLMSLMLSLLILPWNVSAQQKVTDYVNPMIGTGAIDGGLSGNNYPGATTPFGLVQLSPDTHDAPDWDAASGYNYTNQHIYGFSHTHLSGTGVAELCDILLQPGVERSSFSHEDESARAGYYQVRLSDKNINVELTATTHTGFHKYTFPANAEKKVLIDLDHGRKKGDWGTRVEIAQIRIIDPYTIEGYRYITGWAPLRKVCFYAKFNQPIVHSILKNGGAEYENTPVVNGNNLRAVLSFDKNNAEPVLVKVGLSTVSPENAKQNLTAELPDWNFNRAVAQADAEWNAELSKIQIEGTDTQKKIFYTSLYHTYIQPNILSDVNAKDAVYSTFSLWDTYRAAHPLYTLLQPKRNADFVNSMIAHYQSYGYLPIWHLWGQENYCMIGNHAIPVVVDAVLKNTPGIDVNLAYEAVKNSSLISHTNSPFEVWEKYGYMPENIQTQSVSITLEMAFDDWCVAQLAQKLGKTDDYNRFIARSAYYKNLYNPQTHFFQSKDDKGNWIEPFDPFKYGANGGNPFTEGNAWQYYWYVPQNIPDLIALTGGNKAFVAKLDEFFSNEYHVELNGNISGLIGQYAHGNEPSHHVAYLYNYAGQPQKTQKYVAQILTELYNTSFSGYAGNDDCGEMSAWYVFSAMGIYPVNPTSGRYDFGTPLLDKSEIQLPNGKTFTILAPKKSPQEIYIQSVKLNGKPYTKQYITHEDILAGGTLEFKMKK</sequence>
<reference evidence="7 8" key="1">
    <citation type="submission" date="2019-03" db="EMBL/GenBank/DDBJ databases">
        <title>Single cell metagenomics reveals metabolic interactions within the superorganism composed of flagellate Streblomastix strix and complex community of Bacteroidetes bacteria on its surface.</title>
        <authorList>
            <person name="Treitli S.C."/>
            <person name="Kolisko M."/>
            <person name="Husnik F."/>
            <person name="Keeling P."/>
            <person name="Hampl V."/>
        </authorList>
    </citation>
    <scope>NUCLEOTIDE SEQUENCE [LARGE SCALE GENOMIC DNA]</scope>
    <source>
        <strain evidence="7">St1</strain>
    </source>
</reference>
<dbReference type="InterPro" id="IPR050883">
    <property type="entry name" value="PNGase"/>
</dbReference>
<feature type="domain" description="Glycosyl hydrolase family 92 N-terminal" evidence="6">
    <location>
        <begin position="32"/>
        <end position="261"/>
    </location>
</feature>
<dbReference type="EMBL" id="SNRX01000023">
    <property type="protein sequence ID" value="KAA6301218.1"/>
    <property type="molecule type" value="Genomic_DNA"/>
</dbReference>
<dbReference type="InterPro" id="IPR014718">
    <property type="entry name" value="GH-type_carb-bd"/>
</dbReference>
<dbReference type="Pfam" id="PF07971">
    <property type="entry name" value="Glyco_hydro_92"/>
    <property type="match status" value="1"/>
</dbReference>
<dbReference type="GO" id="GO:0030246">
    <property type="term" value="F:carbohydrate binding"/>
    <property type="evidence" value="ECO:0007669"/>
    <property type="project" value="InterPro"/>
</dbReference>
<proteinExistence type="predicted"/>
<organism evidence="7 8">
    <name type="scientific">Candidatus Ordinivivax streblomastigis</name>
    <dbReference type="NCBI Taxonomy" id="2540710"/>
    <lineage>
        <taxon>Bacteria</taxon>
        <taxon>Pseudomonadati</taxon>
        <taxon>Bacteroidota</taxon>
        <taxon>Bacteroidia</taxon>
        <taxon>Bacteroidales</taxon>
        <taxon>Candidatus Ordinivivax</taxon>
    </lineage>
</organism>
<gene>
    <name evidence="7" type="ORF">EZS26_002607</name>
</gene>
<dbReference type="GO" id="GO:0005975">
    <property type="term" value="P:carbohydrate metabolic process"/>
    <property type="evidence" value="ECO:0007669"/>
    <property type="project" value="InterPro"/>
</dbReference>
<evidence type="ECO:0000313" key="7">
    <source>
        <dbReference type="EMBL" id="KAA6301218.1"/>
    </source>
</evidence>
<dbReference type="GO" id="GO:0006516">
    <property type="term" value="P:glycoprotein catabolic process"/>
    <property type="evidence" value="ECO:0007669"/>
    <property type="project" value="TreeGrafter"/>
</dbReference>
<evidence type="ECO:0008006" key="9">
    <source>
        <dbReference type="Google" id="ProtNLM"/>
    </source>
</evidence>
<name>A0A5M8NXH7_9BACT</name>
<comment type="cofactor">
    <cofactor evidence="1">
        <name>Ca(2+)</name>
        <dbReference type="ChEBI" id="CHEBI:29108"/>
    </cofactor>
</comment>
<dbReference type="GO" id="GO:0005829">
    <property type="term" value="C:cytosol"/>
    <property type="evidence" value="ECO:0007669"/>
    <property type="project" value="TreeGrafter"/>
</dbReference>
<dbReference type="SUPFAM" id="SSF48208">
    <property type="entry name" value="Six-hairpin glycosidases"/>
    <property type="match status" value="1"/>
</dbReference>
<dbReference type="GO" id="GO:0000224">
    <property type="term" value="F:peptide-N4-(N-acetyl-beta-glucosaminyl)asparagine amidase activity"/>
    <property type="evidence" value="ECO:0007669"/>
    <property type="project" value="TreeGrafter"/>
</dbReference>
<dbReference type="InterPro" id="IPR005887">
    <property type="entry name" value="GH92_a_mannosidase_put"/>
</dbReference>
<dbReference type="InterPro" id="IPR008928">
    <property type="entry name" value="6-hairpin_glycosidase_sf"/>
</dbReference>
<keyword evidence="4" id="KW-0732">Signal</keyword>
<evidence type="ECO:0000256" key="4">
    <source>
        <dbReference type="SAM" id="SignalP"/>
    </source>
</evidence>
<evidence type="ECO:0000256" key="1">
    <source>
        <dbReference type="ARBA" id="ARBA00001913"/>
    </source>
</evidence>
<comment type="subunit">
    <text evidence="2">Monomer.</text>
</comment>
<evidence type="ECO:0000259" key="6">
    <source>
        <dbReference type="Pfam" id="PF17678"/>
    </source>
</evidence>
<dbReference type="Gene3D" id="2.70.98.10">
    <property type="match status" value="1"/>
</dbReference>
<evidence type="ECO:0000313" key="8">
    <source>
        <dbReference type="Proteomes" id="UP000324575"/>
    </source>
</evidence>
<dbReference type="FunFam" id="3.30.2080.10:FF:000001">
    <property type="entry name" value="Alpha-1,2-mannosidase subfamily"/>
    <property type="match status" value="1"/>
</dbReference>
<keyword evidence="3" id="KW-0106">Calcium</keyword>
<dbReference type="Gene3D" id="1.20.1610.10">
    <property type="entry name" value="alpha-1,2-mannosidases domains"/>
    <property type="match status" value="1"/>
</dbReference>
<evidence type="ECO:0000256" key="3">
    <source>
        <dbReference type="ARBA" id="ARBA00022837"/>
    </source>
</evidence>
<dbReference type="AlphaFoldDB" id="A0A5M8NXH7"/>
<dbReference type="NCBIfam" id="TIGR01180">
    <property type="entry name" value="aman2_put"/>
    <property type="match status" value="1"/>
</dbReference>
<evidence type="ECO:0000256" key="2">
    <source>
        <dbReference type="ARBA" id="ARBA00011245"/>
    </source>
</evidence>
<comment type="caution">
    <text evidence="7">The sequence shown here is derived from an EMBL/GenBank/DDBJ whole genome shotgun (WGS) entry which is preliminary data.</text>
</comment>
<evidence type="ECO:0000259" key="5">
    <source>
        <dbReference type="Pfam" id="PF07971"/>
    </source>
</evidence>
<dbReference type="Proteomes" id="UP000324575">
    <property type="component" value="Unassembled WGS sequence"/>
</dbReference>
<dbReference type="PANTHER" id="PTHR12143:SF39">
    <property type="entry name" value="SECRETED PROTEIN"/>
    <property type="match status" value="1"/>
</dbReference>
<dbReference type="Pfam" id="PF17678">
    <property type="entry name" value="Glyco_hydro_92N"/>
    <property type="match status" value="1"/>
</dbReference>
<feature type="signal peptide" evidence="4">
    <location>
        <begin position="1"/>
        <end position="25"/>
    </location>
</feature>
<feature type="chain" id="PRO_5024414163" description="Glycoside hydrolase family 92 protein" evidence="4">
    <location>
        <begin position="26"/>
        <end position="716"/>
    </location>
</feature>
<dbReference type="Gene3D" id="1.20.1050.60">
    <property type="entry name" value="alpha-1,2-mannosidase"/>
    <property type="match status" value="1"/>
</dbReference>
<dbReference type="InterPro" id="IPR012939">
    <property type="entry name" value="Glyco_hydro_92"/>
</dbReference>
<dbReference type="PANTHER" id="PTHR12143">
    <property type="entry name" value="PEPTIDE N-GLYCANASE PNGASE -RELATED"/>
    <property type="match status" value="1"/>
</dbReference>
<accession>A0A5M8NXH7</accession>
<dbReference type="InterPro" id="IPR041371">
    <property type="entry name" value="GH92_N"/>
</dbReference>
<dbReference type="Gene3D" id="3.30.2080.10">
    <property type="entry name" value="GH92 mannosidase domain"/>
    <property type="match status" value="1"/>
</dbReference>
<feature type="domain" description="Glycosyl hydrolase family 92" evidence="5">
    <location>
        <begin position="267"/>
        <end position="715"/>
    </location>
</feature>
<protein>
    <recommendedName>
        <fullName evidence="9">Glycoside hydrolase family 92 protein</fullName>
    </recommendedName>
</protein>
<dbReference type="FunFam" id="1.20.1050.60:FF:000001">
    <property type="entry name" value="Putative alpha-1,2-mannosidase"/>
    <property type="match status" value="1"/>
</dbReference>